<feature type="transmembrane region" description="Helical" evidence="1">
    <location>
        <begin position="624"/>
        <end position="649"/>
    </location>
</feature>
<evidence type="ECO:0000313" key="6">
    <source>
        <dbReference type="RefSeq" id="XP_052126811.1"/>
    </source>
</evidence>
<keyword evidence="5" id="KW-1185">Reference proteome</keyword>
<dbReference type="AlphaFoldDB" id="A0A9C6WYG8"/>
<dbReference type="GO" id="GO:0016747">
    <property type="term" value="F:acyltransferase activity, transferring groups other than amino-acyl groups"/>
    <property type="evidence" value="ECO:0007669"/>
    <property type="project" value="InterPro"/>
</dbReference>
<sequence length="795" mass="87666">MNYCSSGRSYQPSMRAVLVVALSASCLAVSTTLASPLPPSTGGPARQDARHVLKGGAVYTHESLRKFASVWGHDSAAHGVDYIQVSALRRLDLMQALHDSTRSERCVEALKEVIEARAQLKMWALQMDYSSVALPEAVLSGRMSHLGDFDACIGALDAMYCLVDVEIRPMSAVGAHPHRLDEKSPFDFSNGSNATLWDVLRTSGNRRRYRRDWQQWAMCLPAECGRRGALSDLQKNPKAHHGLADLSHHLGEALASAVNPIGEALGVQLRLHIEPTDCYNPPSPGDPNYSPLYRPLFLFGSFFILLFPALTIAASVKEMWFNNRADKAGFFILTFSIRNNTIKLLRKQETEIHAIQGIRVLATIGVIAGHRAYFPLIGPVLNPAWFEPTFRAPIEMVFINGHIIVASFFVISAFLEARSWLKVFDEMVQISASYVILSLVSRYLRLLPALAVMVAFEALWLEHLGSGPIWNQTVVKIASESCQTHWWTNLLFINNYVHPGCLLHTWFLAAVMQMSMVAPLVMLAAHRCSRRWKAQAALLPPLLSLAVASTVLYICTAAQGLLPATANVPMFMRGANMLFDANFVNQYLPAHTNAIPFTVGLVSGTLLYILSIKQWALSMAMRRYLFLSIPIGLALMIITVMLGMVYLMYEAQQPWLESLWAPARLITFSVAVACIIVSCALGCGGPFGRFLSCRPLIALGRLTYCVFLVHQSLITATSGAARQPLFLSWFSFIHAVTGDLFWSLIFGLLLHLCVEAPMVNVLKTAMAALAAYQVPVLGGLDHAGLPASHDVVTRF</sequence>
<feature type="domain" description="Acyltransferase 3" evidence="3">
    <location>
        <begin position="353"/>
        <end position="732"/>
    </location>
</feature>
<dbReference type="Proteomes" id="UP000504606">
    <property type="component" value="Unplaced"/>
</dbReference>
<keyword evidence="2" id="KW-0732">Signal</keyword>
<feature type="transmembrane region" description="Helical" evidence="1">
    <location>
        <begin position="537"/>
        <end position="562"/>
    </location>
</feature>
<feature type="transmembrane region" description="Helical" evidence="1">
    <location>
        <begin position="296"/>
        <end position="316"/>
    </location>
</feature>
<dbReference type="PANTHER" id="PTHR11161">
    <property type="entry name" value="O-ACYLTRANSFERASE"/>
    <property type="match status" value="1"/>
</dbReference>
<feature type="transmembrane region" description="Helical" evidence="1">
    <location>
        <begin position="661"/>
        <end position="684"/>
    </location>
</feature>
<dbReference type="Pfam" id="PF01757">
    <property type="entry name" value="Acyl_transf_3"/>
    <property type="match status" value="1"/>
</dbReference>
<dbReference type="InterPro" id="IPR006621">
    <property type="entry name" value="Nose-resist-to-fluoxetine_N"/>
</dbReference>
<evidence type="ECO:0000313" key="5">
    <source>
        <dbReference type="Proteomes" id="UP000504606"/>
    </source>
</evidence>
<feature type="transmembrane region" description="Helical" evidence="1">
    <location>
        <begin position="443"/>
        <end position="461"/>
    </location>
</feature>
<feature type="signal peptide" evidence="2">
    <location>
        <begin position="1"/>
        <end position="34"/>
    </location>
</feature>
<dbReference type="OrthoDB" id="10265389at2759"/>
<name>A0A9C6WYG8_FRAOC</name>
<dbReference type="Pfam" id="PF20146">
    <property type="entry name" value="NRF"/>
    <property type="match status" value="1"/>
</dbReference>
<keyword evidence="1" id="KW-1133">Transmembrane helix</keyword>
<dbReference type="PANTHER" id="PTHR11161:SF0">
    <property type="entry name" value="O-ACYLTRANSFERASE LIKE PROTEIN"/>
    <property type="match status" value="1"/>
</dbReference>
<feature type="transmembrane region" description="Helical" evidence="1">
    <location>
        <begin position="594"/>
        <end position="612"/>
    </location>
</feature>
<feature type="transmembrane region" description="Helical" evidence="1">
    <location>
        <begin position="726"/>
        <end position="754"/>
    </location>
</feature>
<dbReference type="KEGG" id="foc:113214915"/>
<reference evidence="6" key="1">
    <citation type="submission" date="2025-08" db="UniProtKB">
        <authorList>
            <consortium name="RefSeq"/>
        </authorList>
    </citation>
    <scope>IDENTIFICATION</scope>
    <source>
        <tissue evidence="6">Whole organism</tissue>
    </source>
</reference>
<evidence type="ECO:0000259" key="3">
    <source>
        <dbReference type="Pfam" id="PF01757"/>
    </source>
</evidence>
<feature type="domain" description="Nose resistant-to-fluoxetine protein N-terminal" evidence="4">
    <location>
        <begin position="106"/>
        <end position="225"/>
    </location>
</feature>
<proteinExistence type="predicted"/>
<feature type="transmembrane region" description="Helical" evidence="1">
    <location>
        <begin position="394"/>
        <end position="415"/>
    </location>
</feature>
<protein>
    <submittedName>
        <fullName evidence="6">Nose resistant to fluoxetine protein 6-like</fullName>
    </submittedName>
</protein>
<keyword evidence="1" id="KW-0812">Transmembrane</keyword>
<feature type="transmembrane region" description="Helical" evidence="1">
    <location>
        <begin position="352"/>
        <end position="374"/>
    </location>
</feature>
<dbReference type="RefSeq" id="XP_052126811.1">
    <property type="nucleotide sequence ID" value="XM_052270851.1"/>
</dbReference>
<dbReference type="InterPro" id="IPR002656">
    <property type="entry name" value="Acyl_transf_3_dom"/>
</dbReference>
<organism evidence="5 6">
    <name type="scientific">Frankliniella occidentalis</name>
    <name type="common">Western flower thrips</name>
    <name type="synonym">Euthrips occidentalis</name>
    <dbReference type="NCBI Taxonomy" id="133901"/>
    <lineage>
        <taxon>Eukaryota</taxon>
        <taxon>Metazoa</taxon>
        <taxon>Ecdysozoa</taxon>
        <taxon>Arthropoda</taxon>
        <taxon>Hexapoda</taxon>
        <taxon>Insecta</taxon>
        <taxon>Pterygota</taxon>
        <taxon>Neoptera</taxon>
        <taxon>Paraneoptera</taxon>
        <taxon>Thysanoptera</taxon>
        <taxon>Terebrantia</taxon>
        <taxon>Thripoidea</taxon>
        <taxon>Thripidae</taxon>
        <taxon>Frankliniella</taxon>
    </lineage>
</organism>
<gene>
    <name evidence="6" type="primary">LOC113214915</name>
</gene>
<evidence type="ECO:0000256" key="1">
    <source>
        <dbReference type="SAM" id="Phobius"/>
    </source>
</evidence>
<feature type="transmembrane region" description="Helical" evidence="1">
    <location>
        <begin position="506"/>
        <end position="525"/>
    </location>
</feature>
<feature type="transmembrane region" description="Helical" evidence="1">
    <location>
        <begin position="696"/>
        <end position="714"/>
    </location>
</feature>
<dbReference type="GeneID" id="113214915"/>
<evidence type="ECO:0000256" key="2">
    <source>
        <dbReference type="SAM" id="SignalP"/>
    </source>
</evidence>
<accession>A0A9C6WYG8</accession>
<keyword evidence="1" id="KW-0472">Membrane</keyword>
<feature type="chain" id="PRO_5038515715" evidence="2">
    <location>
        <begin position="35"/>
        <end position="795"/>
    </location>
</feature>
<dbReference type="InterPro" id="IPR052728">
    <property type="entry name" value="O2_lipid_transport_reg"/>
</dbReference>
<evidence type="ECO:0000259" key="4">
    <source>
        <dbReference type="Pfam" id="PF20146"/>
    </source>
</evidence>